<dbReference type="InterPro" id="IPR007835">
    <property type="entry name" value="MOFRL"/>
</dbReference>
<dbReference type="OrthoDB" id="44918at2759"/>
<proteinExistence type="inferred from homology"/>
<evidence type="ECO:0000313" key="12">
    <source>
        <dbReference type="RefSeq" id="XP_022104038.1"/>
    </source>
</evidence>
<dbReference type="InterPro" id="IPR038614">
    <property type="entry name" value="GK_N_sf"/>
</dbReference>
<keyword evidence="8" id="KW-0067">ATP-binding</keyword>
<organism evidence="11 12">
    <name type="scientific">Acanthaster planci</name>
    <name type="common">Crown-of-thorns starfish</name>
    <dbReference type="NCBI Taxonomy" id="133434"/>
    <lineage>
        <taxon>Eukaryota</taxon>
        <taxon>Metazoa</taxon>
        <taxon>Echinodermata</taxon>
        <taxon>Eleutherozoa</taxon>
        <taxon>Asterozoa</taxon>
        <taxon>Asteroidea</taxon>
        <taxon>Valvatacea</taxon>
        <taxon>Valvatida</taxon>
        <taxon>Acanthasteridae</taxon>
        <taxon>Acanthaster</taxon>
    </lineage>
</organism>
<dbReference type="Proteomes" id="UP000694845">
    <property type="component" value="Unplaced"/>
</dbReference>
<protein>
    <recommendedName>
        <fullName evidence="4">Glycerate kinase</fullName>
        <ecNumber evidence="3">2.7.1.31</ecNumber>
    </recommendedName>
</protein>
<evidence type="ECO:0000256" key="8">
    <source>
        <dbReference type="ARBA" id="ARBA00022840"/>
    </source>
</evidence>
<keyword evidence="5" id="KW-0808">Transferase</keyword>
<dbReference type="GO" id="GO:0008887">
    <property type="term" value="F:glycerate kinase activity"/>
    <property type="evidence" value="ECO:0007669"/>
    <property type="project" value="UniProtKB-EC"/>
</dbReference>
<keyword evidence="6" id="KW-0547">Nucleotide-binding</keyword>
<dbReference type="PANTHER" id="PTHR12227:SF0">
    <property type="entry name" value="GLYCERATE KINASE"/>
    <property type="match status" value="1"/>
</dbReference>
<dbReference type="FunFam" id="3.40.50.10180:FF:000001">
    <property type="entry name" value="Glycerate kinase"/>
    <property type="match status" value="1"/>
</dbReference>
<keyword evidence="11" id="KW-1185">Reference proteome</keyword>
<dbReference type="AlphaFoldDB" id="A0A8B7ZEF3"/>
<accession>A0A8B7ZEF3</accession>
<dbReference type="GO" id="GO:0005524">
    <property type="term" value="F:ATP binding"/>
    <property type="evidence" value="ECO:0007669"/>
    <property type="project" value="UniProtKB-KW"/>
</dbReference>
<comment type="catalytic activity">
    <reaction evidence="1">
        <text>(R)-glycerate + ATP = (2R)-3-phosphoglycerate + ADP + H(+)</text>
        <dbReference type="Rhea" id="RHEA:23516"/>
        <dbReference type="ChEBI" id="CHEBI:15378"/>
        <dbReference type="ChEBI" id="CHEBI:16659"/>
        <dbReference type="ChEBI" id="CHEBI:30616"/>
        <dbReference type="ChEBI" id="CHEBI:58272"/>
        <dbReference type="ChEBI" id="CHEBI:456216"/>
        <dbReference type="EC" id="2.7.1.31"/>
    </reaction>
</comment>
<dbReference type="GeneID" id="110986468"/>
<evidence type="ECO:0000313" key="11">
    <source>
        <dbReference type="Proteomes" id="UP000694845"/>
    </source>
</evidence>
<evidence type="ECO:0000256" key="4">
    <source>
        <dbReference type="ARBA" id="ARBA00020720"/>
    </source>
</evidence>
<feature type="domain" description="MOFRL" evidence="9">
    <location>
        <begin position="427"/>
        <end position="544"/>
    </location>
</feature>
<reference evidence="12" key="1">
    <citation type="submission" date="2025-08" db="UniProtKB">
        <authorList>
            <consortium name="RefSeq"/>
        </authorList>
    </citation>
    <scope>IDENTIFICATION</scope>
</reference>
<dbReference type="InterPro" id="IPR039760">
    <property type="entry name" value="MOFRL_protein"/>
</dbReference>
<feature type="domain" description="MOFRL-associated" evidence="10">
    <location>
        <begin position="55"/>
        <end position="304"/>
    </location>
</feature>
<dbReference type="Pfam" id="PF13660">
    <property type="entry name" value="DUF4147"/>
    <property type="match status" value="1"/>
</dbReference>
<dbReference type="Pfam" id="PF05161">
    <property type="entry name" value="MOFRL"/>
    <property type="match status" value="1"/>
</dbReference>
<evidence type="ECO:0000256" key="6">
    <source>
        <dbReference type="ARBA" id="ARBA00022741"/>
    </source>
</evidence>
<dbReference type="EC" id="2.7.1.31" evidence="3"/>
<dbReference type="CTD" id="132158"/>
<dbReference type="PANTHER" id="PTHR12227">
    <property type="entry name" value="GLYCERATE KINASE"/>
    <property type="match status" value="1"/>
</dbReference>
<dbReference type="RefSeq" id="XP_022104038.1">
    <property type="nucleotide sequence ID" value="XM_022248346.1"/>
</dbReference>
<evidence type="ECO:0000256" key="1">
    <source>
        <dbReference type="ARBA" id="ARBA00000694"/>
    </source>
</evidence>
<name>A0A8B7ZEF3_ACAPL</name>
<dbReference type="GO" id="GO:0005737">
    <property type="term" value="C:cytoplasm"/>
    <property type="evidence" value="ECO:0007669"/>
    <property type="project" value="TreeGrafter"/>
</dbReference>
<comment type="similarity">
    <text evidence="2">Belongs to the glycerate kinase type-2 family.</text>
</comment>
<dbReference type="Gene3D" id="3.40.50.10180">
    <property type="entry name" value="Glycerate kinase, MOFRL-like N-terminal domain"/>
    <property type="match status" value="1"/>
</dbReference>
<evidence type="ECO:0000259" key="9">
    <source>
        <dbReference type="Pfam" id="PF05161"/>
    </source>
</evidence>
<evidence type="ECO:0000256" key="5">
    <source>
        <dbReference type="ARBA" id="ARBA00022679"/>
    </source>
</evidence>
<evidence type="ECO:0000259" key="10">
    <source>
        <dbReference type="Pfam" id="PF13660"/>
    </source>
</evidence>
<dbReference type="KEGG" id="aplc:110986468"/>
<evidence type="ECO:0000256" key="7">
    <source>
        <dbReference type="ARBA" id="ARBA00022777"/>
    </source>
</evidence>
<evidence type="ECO:0000256" key="3">
    <source>
        <dbReference type="ARBA" id="ARBA00012101"/>
    </source>
</evidence>
<dbReference type="InterPro" id="IPR025286">
    <property type="entry name" value="MOFRL_assoc_dom"/>
</dbReference>
<dbReference type="SUPFAM" id="SSF82544">
    <property type="entry name" value="GckA/TtuD-like"/>
    <property type="match status" value="1"/>
</dbReference>
<dbReference type="InterPro" id="IPR037035">
    <property type="entry name" value="GK-like_C_sf"/>
</dbReference>
<sequence>MGLHTVETNMATLLFFCGIGLRRTLPKVLTLPRHTKPTFKNLSMDVTTDQLKRDARSIFAAGVDAVLPHRMVAKTLSCHGNCLTVSGKQYKVDHNVYVVGFGKAVIGMVGAVDDILGEHIQLGVASVPFGIQEALKKAGRIDLLPSAASKVTIIEGAKNNLPDSDSQRAAERITELTEGLGEGDLLIVLVSGGGSALLPAPTPPITLQDVYEVSRTLARRGCTIAELNTIRKHLSRLKGGRLGQLAYPAQVISLILSDIIGNQLDMIASGPTIRDDSTPQDCLDIISSLGAADAIPKSVFRFLQEKVVADAAIEKPESASCDHVLNLCIGHNEMAAEHAKRYAEDLGYAAMLISTDLSGEARKVGEMFVEMAAYSCESYNVKQRGCANHNMKTLGQDLIRLHGLQAETLEKIQAIVDTAYSRKAPICLIGAGETTVAVTGKGRGGRNQEMSLAVALAMKRQSDLEKLLHDGYRAVFLSAGTDGQDGPTDAAGALADPSQVTLASQSGIDAETVLKNNDSYSFYSQLNDGKDLLKTGLTGTNVMDLQVLLVLPPDQAET</sequence>
<gene>
    <name evidence="12" type="primary">LOC110986468</name>
</gene>
<keyword evidence="7" id="KW-0418">Kinase</keyword>
<dbReference type="Gene3D" id="3.40.1480.10">
    <property type="entry name" value="MOFRL domain"/>
    <property type="match status" value="1"/>
</dbReference>
<evidence type="ECO:0000256" key="2">
    <source>
        <dbReference type="ARBA" id="ARBA00005393"/>
    </source>
</evidence>